<feature type="region of interest" description="Disordered" evidence="1">
    <location>
        <begin position="654"/>
        <end position="689"/>
    </location>
</feature>
<evidence type="ECO:0000313" key="2">
    <source>
        <dbReference type="EMBL" id="KIL58363.1"/>
    </source>
</evidence>
<feature type="compositionally biased region" description="Polar residues" evidence="1">
    <location>
        <begin position="901"/>
        <end position="916"/>
    </location>
</feature>
<gene>
    <name evidence="2" type="ORF">M378DRAFT_319912</name>
</gene>
<proteinExistence type="predicted"/>
<dbReference type="AlphaFoldDB" id="A0A0C2WQ36"/>
<feature type="compositionally biased region" description="Basic residues" evidence="1">
    <location>
        <begin position="878"/>
        <end position="897"/>
    </location>
</feature>
<keyword evidence="3" id="KW-1185">Reference proteome</keyword>
<accession>A0A0C2WQ36</accession>
<feature type="compositionally biased region" description="Basic and acidic residues" evidence="1">
    <location>
        <begin position="815"/>
        <end position="827"/>
    </location>
</feature>
<dbReference type="HOGENOM" id="CLU_294049_0_0_1"/>
<feature type="region of interest" description="Disordered" evidence="1">
    <location>
        <begin position="861"/>
        <end position="950"/>
    </location>
</feature>
<protein>
    <submittedName>
        <fullName evidence="2">Uncharacterized protein</fullName>
    </submittedName>
</protein>
<feature type="compositionally biased region" description="Low complexity" evidence="1">
    <location>
        <begin position="861"/>
        <end position="877"/>
    </location>
</feature>
<feature type="region of interest" description="Disordered" evidence="1">
    <location>
        <begin position="801"/>
        <end position="844"/>
    </location>
</feature>
<dbReference type="EMBL" id="KN818340">
    <property type="protein sequence ID" value="KIL58363.1"/>
    <property type="molecule type" value="Genomic_DNA"/>
</dbReference>
<evidence type="ECO:0000256" key="1">
    <source>
        <dbReference type="SAM" id="MobiDB-lite"/>
    </source>
</evidence>
<dbReference type="InParanoid" id="A0A0C2WQ36"/>
<reference evidence="2 3" key="1">
    <citation type="submission" date="2014-04" db="EMBL/GenBank/DDBJ databases">
        <title>Evolutionary Origins and Diversification of the Mycorrhizal Mutualists.</title>
        <authorList>
            <consortium name="DOE Joint Genome Institute"/>
            <consortium name="Mycorrhizal Genomics Consortium"/>
            <person name="Kohler A."/>
            <person name="Kuo A."/>
            <person name="Nagy L.G."/>
            <person name="Floudas D."/>
            <person name="Copeland A."/>
            <person name="Barry K.W."/>
            <person name="Cichocki N."/>
            <person name="Veneault-Fourrey C."/>
            <person name="LaButti K."/>
            <person name="Lindquist E.A."/>
            <person name="Lipzen A."/>
            <person name="Lundell T."/>
            <person name="Morin E."/>
            <person name="Murat C."/>
            <person name="Riley R."/>
            <person name="Ohm R."/>
            <person name="Sun H."/>
            <person name="Tunlid A."/>
            <person name="Henrissat B."/>
            <person name="Grigoriev I.V."/>
            <person name="Hibbett D.S."/>
            <person name="Martin F."/>
        </authorList>
    </citation>
    <scope>NUCLEOTIDE SEQUENCE [LARGE SCALE GENOMIC DNA]</scope>
    <source>
        <strain evidence="2 3">Koide BX008</strain>
    </source>
</reference>
<evidence type="ECO:0000313" key="3">
    <source>
        <dbReference type="Proteomes" id="UP000054549"/>
    </source>
</evidence>
<organism evidence="2 3">
    <name type="scientific">Amanita muscaria (strain Koide BX008)</name>
    <dbReference type="NCBI Taxonomy" id="946122"/>
    <lineage>
        <taxon>Eukaryota</taxon>
        <taxon>Fungi</taxon>
        <taxon>Dikarya</taxon>
        <taxon>Basidiomycota</taxon>
        <taxon>Agaricomycotina</taxon>
        <taxon>Agaricomycetes</taxon>
        <taxon>Agaricomycetidae</taxon>
        <taxon>Agaricales</taxon>
        <taxon>Pluteineae</taxon>
        <taxon>Amanitaceae</taxon>
        <taxon>Amanita</taxon>
    </lineage>
</organism>
<sequence length="1032" mass="111273">MAPFFKSSFLFTSRRRHTHKFESTPSPNVFGSSSLLTLQSHSLPNLEELRGISVSFFEELSPLLQSRAVENPSSPVLSAHVSIFSPEQSSKAQTVSPCIDVSLGPNSGTTITALGPITSLANEVPTSPAVSSCNSLATVRAAKDVRRRAANIWPNGVSLGEAKAVQEMDEAFDQVEAMLCEKENSDDSAEKTVLPDDCAYHERLISDISDKLYGLRDTYRALQAEEQTLSNDNRALMLQNETLNKELTSNGDFKLLQELDDQITKLKRAIDHIISTEMDVPVLRAANYSLQRGANASNALFLALRIAASNAPDDDPWKTIMGPQQIGYSHEEHKALTRQNAELSNEIHLMDKKYRLWKIKAQMNAKYAGYVTPSSSAISLLLHSLERAPKKWPEDVNNILDKFEDGYEIKMRAVVSPVVAPGPSGCQRSPRVEVNVTASPVATNEVSPGANGCDGALLPQSPEVVLSPAPSLKLAEAILPSTLPLESAEVVLSPALSLKLAEAVLPSALPLEAEVGLSPVLSLKLAEAVLPSALPFEAEVGLSPALSLKLAEAVLPSALPLESTEVVLPPALSLKFTEAALPSALPLESAQVGLSPALSSKSADIDAASVISKEPAKGVLSSLSVAASIEEPAQVIRRYIPGLKLFGGNGLGRAPPGLFDPPSDSEDEITSARGSEHHIDSQENSPGLEYINKYPADDNRDVVLEQHCAESNPGLEYVDEYPADGRRNPILLQSDDSSSEFVQTTNFMDRDSFIQVSGHSTPSPSVGNTGHECNDDYPANGRCNPVLRDCNDDSIEEIPIVDGLSNYEETNDYPTDGRRNPVLRDDSSSEDSPEVIPSSKLGRVDQPKSILSTIARSASSSISNLKRISSASSSIKRSISRGLKRLRQITLKPRKKGNPASAGSQPTPSHQRQISSVHAKENRMPQVKKQNAGNINAPIVPKQRTPAPSKGIYRPTISSALKTVNDPQPVKSMPNRPPKAVRQMAVESPARRVPLTDVAVRPKLVANSPLSTRQKVLNQGRKAVRSLVRLVS</sequence>
<dbReference type="Proteomes" id="UP000054549">
    <property type="component" value="Unassembled WGS sequence"/>
</dbReference>
<name>A0A0C2WQ36_AMAMK</name>